<protein>
    <submittedName>
        <fullName evidence="6">LysR family transcriptional regulator</fullName>
    </submittedName>
</protein>
<dbReference type="Gene3D" id="3.40.190.290">
    <property type="match status" value="1"/>
</dbReference>
<keyword evidence="3" id="KW-0238">DNA-binding</keyword>
<dbReference type="RefSeq" id="WP_134455948.1">
    <property type="nucleotide sequence ID" value="NZ_JBHMFL010000098.1"/>
</dbReference>
<dbReference type="PANTHER" id="PTHR30126">
    <property type="entry name" value="HTH-TYPE TRANSCRIPTIONAL REGULATOR"/>
    <property type="match status" value="1"/>
</dbReference>
<dbReference type="InterPro" id="IPR000847">
    <property type="entry name" value="LysR_HTH_N"/>
</dbReference>
<dbReference type="EMBL" id="SNVI01000001">
    <property type="protein sequence ID" value="TFE44068.1"/>
    <property type="molecule type" value="Genomic_DNA"/>
</dbReference>
<dbReference type="Pfam" id="PF00126">
    <property type="entry name" value="HTH_1"/>
    <property type="match status" value="1"/>
</dbReference>
<accession>A0A4Y8N3P2</accession>
<evidence type="ECO:0000256" key="2">
    <source>
        <dbReference type="ARBA" id="ARBA00023015"/>
    </source>
</evidence>
<comment type="similarity">
    <text evidence="1">Belongs to the LysR transcriptional regulatory family.</text>
</comment>
<dbReference type="Pfam" id="PF03466">
    <property type="entry name" value="LysR_substrate"/>
    <property type="match status" value="1"/>
</dbReference>
<keyword evidence="2" id="KW-0805">Transcription regulation</keyword>
<dbReference type="PROSITE" id="PS50931">
    <property type="entry name" value="HTH_LYSR"/>
    <property type="match status" value="1"/>
</dbReference>
<dbReference type="InterPro" id="IPR036390">
    <property type="entry name" value="WH_DNA-bd_sf"/>
</dbReference>
<dbReference type="FunFam" id="1.10.10.10:FF:000001">
    <property type="entry name" value="LysR family transcriptional regulator"/>
    <property type="match status" value="1"/>
</dbReference>
<feature type="domain" description="HTH lysR-type" evidence="5">
    <location>
        <begin position="1"/>
        <end position="58"/>
    </location>
</feature>
<dbReference type="SUPFAM" id="SSF53850">
    <property type="entry name" value="Periplasmic binding protein-like II"/>
    <property type="match status" value="1"/>
</dbReference>
<sequence length="302" mass="32862">MQYAQLRAFHAVAEHGGFSKAAQALSLTQPAVSDHVRRLEQDYGVKLFERGPRGVETTELGLRLFSVTRQMLGCERDARQLLESAGGLESGSLSLAADAPDLAVALIGAFRKLHPGIVVTLSIANAADCMQRVLSSAVDAAITAAPQVHSRLEARVLRRDPLVAMVPASYPVAKKRKLSYAELVQQPMIFRESQSVTQQLLEIELVRESLQVEPVMYVDGREALEEAVAQGMGVGVIARAEFNESRRIRMIPLQDCRVQMIESLTRLAERPGSNLLDALFAVELGKPAAALHDEPVHAAPAE</sequence>
<comment type="caution">
    <text evidence="6">The sequence shown here is derived from an EMBL/GenBank/DDBJ whole genome shotgun (WGS) entry which is preliminary data.</text>
</comment>
<evidence type="ECO:0000313" key="7">
    <source>
        <dbReference type="Proteomes" id="UP000297385"/>
    </source>
</evidence>
<reference evidence="6 7" key="1">
    <citation type="submission" date="2019-03" db="EMBL/GenBank/DDBJ databases">
        <title>Complete Genome Sequence of Paraburkholderia dipogonis ICMP 19430T, a Nitrogen-fixing Symbiont of the South African Invasive Legume Dipogon lignosus in New Zealand.</title>
        <authorList>
            <person name="De Meyer S.E."/>
        </authorList>
    </citation>
    <scope>NUCLEOTIDE SEQUENCE [LARGE SCALE GENOMIC DNA]</scope>
    <source>
        <strain evidence="6 7">ICMP 19430</strain>
    </source>
</reference>
<dbReference type="PRINTS" id="PR00039">
    <property type="entry name" value="HTHLYSR"/>
</dbReference>
<dbReference type="Proteomes" id="UP000297385">
    <property type="component" value="Unassembled WGS sequence"/>
</dbReference>
<evidence type="ECO:0000256" key="3">
    <source>
        <dbReference type="ARBA" id="ARBA00023125"/>
    </source>
</evidence>
<dbReference type="InterPro" id="IPR036388">
    <property type="entry name" value="WH-like_DNA-bd_sf"/>
</dbReference>
<evidence type="ECO:0000256" key="1">
    <source>
        <dbReference type="ARBA" id="ARBA00009437"/>
    </source>
</evidence>
<evidence type="ECO:0000313" key="6">
    <source>
        <dbReference type="EMBL" id="TFE44068.1"/>
    </source>
</evidence>
<dbReference type="SUPFAM" id="SSF46785">
    <property type="entry name" value="Winged helix' DNA-binding domain"/>
    <property type="match status" value="1"/>
</dbReference>
<dbReference type="GeneID" id="97307746"/>
<dbReference type="AlphaFoldDB" id="A0A4Y8N3P2"/>
<evidence type="ECO:0000256" key="4">
    <source>
        <dbReference type="ARBA" id="ARBA00023163"/>
    </source>
</evidence>
<dbReference type="CDD" id="cd05466">
    <property type="entry name" value="PBP2_LTTR_substrate"/>
    <property type="match status" value="1"/>
</dbReference>
<proteinExistence type="inferred from homology"/>
<evidence type="ECO:0000259" key="5">
    <source>
        <dbReference type="PROSITE" id="PS50931"/>
    </source>
</evidence>
<name>A0A4Y8N3P2_9BURK</name>
<dbReference type="InterPro" id="IPR005119">
    <property type="entry name" value="LysR_subst-bd"/>
</dbReference>
<dbReference type="GO" id="GO:0000976">
    <property type="term" value="F:transcription cis-regulatory region binding"/>
    <property type="evidence" value="ECO:0007669"/>
    <property type="project" value="TreeGrafter"/>
</dbReference>
<gene>
    <name evidence="6" type="ORF">E2553_02895</name>
</gene>
<dbReference type="Gene3D" id="1.10.10.10">
    <property type="entry name" value="Winged helix-like DNA-binding domain superfamily/Winged helix DNA-binding domain"/>
    <property type="match status" value="1"/>
</dbReference>
<dbReference type="GO" id="GO:0003700">
    <property type="term" value="F:DNA-binding transcription factor activity"/>
    <property type="evidence" value="ECO:0007669"/>
    <property type="project" value="InterPro"/>
</dbReference>
<organism evidence="6 7">
    <name type="scientific">Paraburkholderia dipogonis</name>
    <dbReference type="NCBI Taxonomy" id="1211383"/>
    <lineage>
        <taxon>Bacteria</taxon>
        <taxon>Pseudomonadati</taxon>
        <taxon>Pseudomonadota</taxon>
        <taxon>Betaproteobacteria</taxon>
        <taxon>Burkholderiales</taxon>
        <taxon>Burkholderiaceae</taxon>
        <taxon>Paraburkholderia</taxon>
    </lineage>
</organism>
<dbReference type="PANTHER" id="PTHR30126:SF94">
    <property type="entry name" value="LYSR FAMILY TRANSCRIPTIONAL REGULATOR"/>
    <property type="match status" value="1"/>
</dbReference>
<keyword evidence="4" id="KW-0804">Transcription</keyword>